<protein>
    <recommendedName>
        <fullName evidence="3">Arc-like DNA binding domain-containing protein</fullName>
    </recommendedName>
</protein>
<dbReference type="EMBL" id="JAIVFQ010000025">
    <property type="protein sequence ID" value="MCC5601020.1"/>
    <property type="molecule type" value="Genomic_DNA"/>
</dbReference>
<reference evidence="1 2" key="1">
    <citation type="journal article" date="2021" name="Microorganisms">
        <title>Genome Evolution of Filamentous Cyanobacterium Nostoc Species: From Facultative Symbiosis to Free Living.</title>
        <authorList>
            <person name="Huo D."/>
            <person name="Li H."/>
            <person name="Cai F."/>
            <person name="Guo X."/>
            <person name="Qiao Z."/>
            <person name="Wang W."/>
            <person name="Yu G."/>
            <person name="Li R."/>
        </authorList>
    </citation>
    <scope>NUCLEOTIDE SEQUENCE [LARGE SCALE GENOMIC DNA]</scope>
    <source>
        <strain evidence="1 2">CHAB 5714</strain>
    </source>
</reference>
<name>A0ABS8IA89_9NOSO</name>
<gene>
    <name evidence="1" type="ORF">LC586_17860</name>
</gene>
<evidence type="ECO:0008006" key="3">
    <source>
        <dbReference type="Google" id="ProtNLM"/>
    </source>
</evidence>
<organism evidence="1 2">
    <name type="scientific">Nostoc favosum CHAB5714</name>
    <dbReference type="NCBI Taxonomy" id="2780399"/>
    <lineage>
        <taxon>Bacteria</taxon>
        <taxon>Bacillati</taxon>
        <taxon>Cyanobacteriota</taxon>
        <taxon>Cyanophyceae</taxon>
        <taxon>Nostocales</taxon>
        <taxon>Nostocaceae</taxon>
        <taxon>Nostoc</taxon>
        <taxon>Nostoc favosum</taxon>
    </lineage>
</organism>
<proteinExistence type="predicted"/>
<dbReference type="Proteomes" id="UP001199525">
    <property type="component" value="Unassembled WGS sequence"/>
</dbReference>
<evidence type="ECO:0000313" key="2">
    <source>
        <dbReference type="Proteomes" id="UP001199525"/>
    </source>
</evidence>
<dbReference type="RefSeq" id="WP_229486073.1">
    <property type="nucleotide sequence ID" value="NZ_JAIVFQ010000025.1"/>
</dbReference>
<keyword evidence="2" id="KW-1185">Reference proteome</keyword>
<sequence>MNFPPQLQQKIEKWASSQGISTEQFVLQAIAEKIATLSQQVTEEDTQQNSSMTNVLPLKQPNIYRKEGILVVEAELPETFDVKDALFTLNPNHFTRLGNAIAHIVQIPD</sequence>
<evidence type="ECO:0000313" key="1">
    <source>
        <dbReference type="EMBL" id="MCC5601020.1"/>
    </source>
</evidence>
<comment type="caution">
    <text evidence="1">The sequence shown here is derived from an EMBL/GenBank/DDBJ whole genome shotgun (WGS) entry which is preliminary data.</text>
</comment>
<accession>A0ABS8IA89</accession>